<dbReference type="Gene3D" id="3.40.1190.20">
    <property type="match status" value="1"/>
</dbReference>
<evidence type="ECO:0000313" key="4">
    <source>
        <dbReference type="EMBL" id="GEN07981.1"/>
    </source>
</evidence>
<name>A0A511T1F7_MYXFU</name>
<gene>
    <name evidence="4" type="ORF">MFU01_30180</name>
</gene>
<dbReference type="InterPro" id="IPR011611">
    <property type="entry name" value="PfkB_dom"/>
</dbReference>
<dbReference type="AlphaFoldDB" id="A0A511T1F7"/>
<dbReference type="GO" id="GO:0033785">
    <property type="term" value="F:heptose 7-phosphate kinase activity"/>
    <property type="evidence" value="ECO:0007669"/>
    <property type="project" value="TreeGrafter"/>
</dbReference>
<dbReference type="GO" id="GO:0005829">
    <property type="term" value="C:cytosol"/>
    <property type="evidence" value="ECO:0007669"/>
    <property type="project" value="TreeGrafter"/>
</dbReference>
<evidence type="ECO:0000256" key="1">
    <source>
        <dbReference type="ARBA" id="ARBA00022679"/>
    </source>
</evidence>
<dbReference type="CDD" id="cd01172">
    <property type="entry name" value="RfaE_like"/>
    <property type="match status" value="1"/>
</dbReference>
<sequence length="343" mass="35848">MGQTAAMAAVSPVRSSPLPSRLPLAFSRRRVLLVGDLVADHYIYGQTDRVSREAPVLIVRYESAEVKLGGGANVAANVRALTGQVTAVGVLGADEMGGELRHLFSEAGVRLHAVGGRGIATETKTRILAGGLSTTRQQMLRLDRGQRSELPPRVRKALARHVEQAARDADAVVVSDYGAGVLNDEVRGVLRKLAADGLPVCVDSRYALASFSGLTVCKPNEPELEALAGRPVRSEEDLLLAGKEAVRRLGCRALLVTRGRHGMALFDADGGVDLIPVHGAKAAVDVTGAGDTVIATFSLAVAAGASFGEAARLANVAGSMVVQKPGTATVSRDELLAELRSAR</sequence>
<feature type="domain" description="Carbohydrate kinase PfkB" evidence="3">
    <location>
        <begin position="31"/>
        <end position="329"/>
    </location>
</feature>
<protein>
    <submittedName>
        <fullName evidence="4">ADP-heptose synthase</fullName>
    </submittedName>
</protein>
<evidence type="ECO:0000259" key="3">
    <source>
        <dbReference type="Pfam" id="PF00294"/>
    </source>
</evidence>
<dbReference type="Proteomes" id="UP000321514">
    <property type="component" value="Unassembled WGS sequence"/>
</dbReference>
<dbReference type="Pfam" id="PF00294">
    <property type="entry name" value="PfkB"/>
    <property type="match status" value="1"/>
</dbReference>
<reference evidence="4 5" key="1">
    <citation type="submission" date="2019-07" db="EMBL/GenBank/DDBJ databases">
        <title>Whole genome shotgun sequence of Myxococcus fulvus NBRC 100333.</title>
        <authorList>
            <person name="Hosoyama A."/>
            <person name="Uohara A."/>
            <person name="Ohji S."/>
            <person name="Ichikawa N."/>
        </authorList>
    </citation>
    <scope>NUCLEOTIDE SEQUENCE [LARGE SCALE GENOMIC DNA]</scope>
    <source>
        <strain evidence="4 5">NBRC 100333</strain>
    </source>
</reference>
<dbReference type="InterPro" id="IPR029056">
    <property type="entry name" value="Ribokinase-like"/>
</dbReference>
<keyword evidence="1" id="KW-0808">Transferase</keyword>
<dbReference type="GO" id="GO:0033786">
    <property type="term" value="F:heptose-1-phosphate adenylyltransferase activity"/>
    <property type="evidence" value="ECO:0007669"/>
    <property type="project" value="TreeGrafter"/>
</dbReference>
<organism evidence="4 5">
    <name type="scientific">Myxococcus fulvus</name>
    <dbReference type="NCBI Taxonomy" id="33"/>
    <lineage>
        <taxon>Bacteria</taxon>
        <taxon>Pseudomonadati</taxon>
        <taxon>Myxococcota</taxon>
        <taxon>Myxococcia</taxon>
        <taxon>Myxococcales</taxon>
        <taxon>Cystobacterineae</taxon>
        <taxon>Myxococcaceae</taxon>
        <taxon>Myxococcus</taxon>
    </lineage>
</organism>
<evidence type="ECO:0000313" key="5">
    <source>
        <dbReference type="Proteomes" id="UP000321514"/>
    </source>
</evidence>
<dbReference type="InterPro" id="IPR011913">
    <property type="entry name" value="RfaE_dom_I"/>
</dbReference>
<dbReference type="EMBL" id="BJXR01000027">
    <property type="protein sequence ID" value="GEN07981.1"/>
    <property type="molecule type" value="Genomic_DNA"/>
</dbReference>
<accession>A0A511T1F7</accession>
<keyword evidence="2" id="KW-0418">Kinase</keyword>
<dbReference type="PANTHER" id="PTHR46969:SF1">
    <property type="entry name" value="BIFUNCTIONAL PROTEIN HLDE"/>
    <property type="match status" value="1"/>
</dbReference>
<proteinExistence type="predicted"/>
<dbReference type="SUPFAM" id="SSF53613">
    <property type="entry name" value="Ribokinase-like"/>
    <property type="match status" value="1"/>
</dbReference>
<comment type="caution">
    <text evidence="4">The sequence shown here is derived from an EMBL/GenBank/DDBJ whole genome shotgun (WGS) entry which is preliminary data.</text>
</comment>
<dbReference type="STRING" id="1334629.MFUL124B02_28390"/>
<dbReference type="PANTHER" id="PTHR46969">
    <property type="entry name" value="BIFUNCTIONAL PROTEIN HLDE"/>
    <property type="match status" value="1"/>
</dbReference>
<dbReference type="GO" id="GO:0016773">
    <property type="term" value="F:phosphotransferase activity, alcohol group as acceptor"/>
    <property type="evidence" value="ECO:0007669"/>
    <property type="project" value="InterPro"/>
</dbReference>
<evidence type="ECO:0000256" key="2">
    <source>
        <dbReference type="ARBA" id="ARBA00022777"/>
    </source>
</evidence>